<comment type="caution">
    <text evidence="1">The sequence shown here is derived from an EMBL/GenBank/DDBJ whole genome shotgun (WGS) entry which is preliminary data.</text>
</comment>
<dbReference type="NCBIfam" id="TIGR04034">
    <property type="entry name" value="export_SdpA"/>
    <property type="match status" value="1"/>
</dbReference>
<gene>
    <name evidence="1" type="ORF">IGU_04859</name>
</gene>
<reference evidence="1 2" key="1">
    <citation type="submission" date="2012-12" db="EMBL/GenBank/DDBJ databases">
        <title>The Genome Sequence of Bacillus cereus ISP2954.</title>
        <authorList>
            <consortium name="The Broad Institute Genome Sequencing Platform"/>
            <consortium name="The Broad Institute Genome Sequencing Center for Infectious Disease"/>
            <person name="Feldgarden M."/>
            <person name="Van der Auwera G.A."/>
            <person name="Mahillon J."/>
            <person name="Duprez V."/>
            <person name="Timmery S."/>
            <person name="Mattelet C."/>
            <person name="Dierick K."/>
            <person name="Sun M."/>
            <person name="Yu Z."/>
            <person name="Zhu L."/>
            <person name="Hu X."/>
            <person name="Shank E.B."/>
            <person name="Swiecicka I."/>
            <person name="Hansen B.M."/>
            <person name="Andrup L."/>
            <person name="Walker B."/>
            <person name="Young S.K."/>
            <person name="Zeng Q."/>
            <person name="Gargeya S."/>
            <person name="Fitzgerald M."/>
            <person name="Haas B."/>
            <person name="Abouelleil A."/>
            <person name="Alvarado L."/>
            <person name="Arachchi H.M."/>
            <person name="Berlin A.M."/>
            <person name="Chapman S.B."/>
            <person name="Dewar J."/>
            <person name="Goldberg J."/>
            <person name="Griggs A."/>
            <person name="Gujja S."/>
            <person name="Hansen M."/>
            <person name="Howarth C."/>
            <person name="Imamovic A."/>
            <person name="Larimer J."/>
            <person name="McCowan C."/>
            <person name="Murphy C."/>
            <person name="Neiman D."/>
            <person name="Pearson M."/>
            <person name="Priest M."/>
            <person name="Roberts A."/>
            <person name="Saif S."/>
            <person name="Shea T."/>
            <person name="Sisk P."/>
            <person name="Sykes S."/>
            <person name="Wortman J."/>
            <person name="Nusbaum C."/>
            <person name="Birren B."/>
        </authorList>
    </citation>
    <scope>NUCLEOTIDE SEQUENCE [LARGE SCALE GENOMIC DNA]</scope>
    <source>
        <strain evidence="1 2">ISP2954</strain>
    </source>
</reference>
<evidence type="ECO:0000313" key="1">
    <source>
        <dbReference type="EMBL" id="EOP55870.1"/>
    </source>
</evidence>
<dbReference type="Pfam" id="PF17418">
    <property type="entry name" value="SdpA"/>
    <property type="match status" value="1"/>
</dbReference>
<dbReference type="EMBL" id="AHEJ01000109">
    <property type="protein sequence ID" value="EOP55870.1"/>
    <property type="molecule type" value="Genomic_DNA"/>
</dbReference>
<dbReference type="InterPro" id="IPR023902">
    <property type="entry name" value="Sporulation_SdpA"/>
</dbReference>
<dbReference type="Proteomes" id="UP000013989">
    <property type="component" value="Unassembled WGS sequence"/>
</dbReference>
<proteinExistence type="predicted"/>
<protein>
    <submittedName>
        <fullName evidence="1">SdpA family antimicrobial peptide system protein</fullName>
    </submittedName>
</protein>
<dbReference type="RefSeq" id="WP_000827070.1">
    <property type="nucleotide sequence ID" value="NZ_KB976768.1"/>
</dbReference>
<organism evidence="1 2">
    <name type="scientific">Bacillus cereus ISP2954</name>
    <dbReference type="NCBI Taxonomy" id="1053215"/>
    <lineage>
        <taxon>Bacteria</taxon>
        <taxon>Bacillati</taxon>
        <taxon>Bacillota</taxon>
        <taxon>Bacilli</taxon>
        <taxon>Bacillales</taxon>
        <taxon>Bacillaceae</taxon>
        <taxon>Bacillus</taxon>
        <taxon>Bacillus cereus group</taxon>
    </lineage>
</organism>
<evidence type="ECO:0000313" key="2">
    <source>
        <dbReference type="Proteomes" id="UP000013989"/>
    </source>
</evidence>
<name>A0A9W5QBJ1_BACCE</name>
<sequence>MKRLYGSTLVLTGIFIFILFLMGSQNSLPKNPISNLKSFTVMKIFPQGWGFFSKPPRDDYTFILDENGESAVGWPNNTIKNAFGINRGGRSQGIEMGLLVAQVQKEKFNKCDEDIDICVKKTHERVKVKNPTPKPILCGDYTLVTRKVVPWAWAGITSPSEMSSEFVKVESICSKK</sequence>
<dbReference type="AlphaFoldDB" id="A0A9W5QBJ1"/>
<accession>A0A9W5QBJ1</accession>